<dbReference type="PANTHER" id="PTHR47957">
    <property type="entry name" value="ATP-DEPENDENT HELICASE HRQ1"/>
    <property type="match status" value="1"/>
</dbReference>
<sequence>MTTFGKTCIPISWEQGLRENSIISGEAILAKITNKKFLDFAKQLGDKIFWLDVVPEKQATTYPIPQDLPQPLINALKSMGIEKLYSHQLETIQAVRTGKDVCLVTPTASGKTLCFNIPGLEIILKKQGAILYFYPLKELSNDQITELQKTTSLIVGRPISIAKINGDVSREQRKNLFINGAPDIICVTPDTWNHEIWNKNNREIGQNFCNFLRRLALVVVDEMHTYQSVFGANYSLLLTRTKIAVDAAGGCSDSLQFILASATIGNPMETARKITGRLCLKRLQLIGNSGAFAASKTLLSLRTGNGSFTETARLILRLLENDITGICFCNSRNEVKQVLEAATKEAQKQGKEHLSQSISIFIGSILEEQRAQIISGIKNNKFKFIISTSALEAGVNIPEIDAVVIRSFPGDVLSFKQRIGRAGRKNDGLIIFQPCGYKLIDEYYSKFPKLLFNGNAENIQFNEKYPAIVAKHILAAANECNLMLEQIKKYFGEAAEEIAVTLLYHGLLEYKTNGQVWCKVKYPQSQIKMRGQTDKDIKLIDISDGKQFEVISTSSAIREVFPGAIYTAHQNTTATLCKYQCSSLDLNDKYEAALVQIEAESKLKTIPFYSFMVDILQTTETREISSITSECKINLSLGWGKISETVSGYSTYKQDTIWACINKKYQCHNREFHQDFHLCPQCGTKLEFTDIERLIGEKTFGVPLKNTYETQVVRMEFQNKAEIRKISKQLQQEYEKAKEVLPETLLKFDSSVVGMHSIAHQLIAALPLVLLSSKRDLEFVLEDIHERNTVVGYFYETVEGSGACETLVSQFEQIAQIAVQLVKSCKCKDGCAECLYIHGCPDRNEALSKNLGIRLLETIQSTKSLPVH</sequence>
<dbReference type="PROSITE" id="PS51192">
    <property type="entry name" value="HELICASE_ATP_BIND_1"/>
    <property type="match status" value="1"/>
</dbReference>
<dbReference type="STRING" id="128403.WA1_49080"/>
<dbReference type="InterPro" id="IPR001650">
    <property type="entry name" value="Helicase_C-like"/>
</dbReference>
<name>A0A139WQI1_9CYAN</name>
<dbReference type="GO" id="GO:0003676">
    <property type="term" value="F:nucleic acid binding"/>
    <property type="evidence" value="ECO:0007669"/>
    <property type="project" value="InterPro"/>
</dbReference>
<feature type="domain" description="Helicase ATP-binding" evidence="3">
    <location>
        <begin position="92"/>
        <end position="282"/>
    </location>
</feature>
<keyword evidence="1" id="KW-0547">Nucleotide-binding</keyword>
<evidence type="ECO:0000256" key="1">
    <source>
        <dbReference type="ARBA" id="ARBA00022741"/>
    </source>
</evidence>
<evidence type="ECO:0000259" key="3">
    <source>
        <dbReference type="PROSITE" id="PS51192"/>
    </source>
</evidence>
<comment type="caution">
    <text evidence="5">The sequence shown here is derived from an EMBL/GenBank/DDBJ whole genome shotgun (WGS) entry which is preliminary data.</text>
</comment>
<feature type="domain" description="Helicase C-terminal" evidence="4">
    <location>
        <begin position="310"/>
        <end position="467"/>
    </location>
</feature>
<dbReference type="Gene3D" id="3.40.50.300">
    <property type="entry name" value="P-loop containing nucleotide triphosphate hydrolases"/>
    <property type="match status" value="2"/>
</dbReference>
<evidence type="ECO:0000256" key="2">
    <source>
        <dbReference type="ARBA" id="ARBA00022840"/>
    </source>
</evidence>
<evidence type="ECO:0008006" key="7">
    <source>
        <dbReference type="Google" id="ProtNLM"/>
    </source>
</evidence>
<dbReference type="PANTHER" id="PTHR47957:SF3">
    <property type="entry name" value="ATP-DEPENDENT HELICASE HRQ1"/>
    <property type="match status" value="1"/>
</dbReference>
<accession>A0A139WQI1</accession>
<dbReference type="GO" id="GO:0006289">
    <property type="term" value="P:nucleotide-excision repair"/>
    <property type="evidence" value="ECO:0007669"/>
    <property type="project" value="TreeGrafter"/>
</dbReference>
<dbReference type="GO" id="GO:0043138">
    <property type="term" value="F:3'-5' DNA helicase activity"/>
    <property type="evidence" value="ECO:0007669"/>
    <property type="project" value="TreeGrafter"/>
</dbReference>
<dbReference type="Pfam" id="PF09369">
    <property type="entry name" value="MZB"/>
    <property type="match status" value="1"/>
</dbReference>
<dbReference type="PROSITE" id="PS51194">
    <property type="entry name" value="HELICASE_CTER"/>
    <property type="match status" value="1"/>
</dbReference>
<dbReference type="InterPro" id="IPR027417">
    <property type="entry name" value="P-loop_NTPase"/>
</dbReference>
<proteinExistence type="predicted"/>
<reference evidence="5 6" key="1">
    <citation type="journal article" date="2013" name="Genome Biol. Evol.">
        <title>Genomes of Stigonematalean cyanobacteria (subsection V) and the evolution of oxygenic photosynthesis from prokaryotes to plastids.</title>
        <authorList>
            <person name="Dagan T."/>
            <person name="Roettger M."/>
            <person name="Stucken K."/>
            <person name="Landan G."/>
            <person name="Koch R."/>
            <person name="Major P."/>
            <person name="Gould S.B."/>
            <person name="Goremykin V.V."/>
            <person name="Rippka R."/>
            <person name="Tandeau de Marsac N."/>
            <person name="Gugger M."/>
            <person name="Lockhart P.J."/>
            <person name="Allen J.F."/>
            <person name="Brune I."/>
            <person name="Maus I."/>
            <person name="Puhler A."/>
            <person name="Martin W.F."/>
        </authorList>
    </citation>
    <scope>NUCLEOTIDE SEQUENCE [LARGE SCALE GENOMIC DNA]</scope>
    <source>
        <strain evidence="5 6">PCC 7110</strain>
    </source>
</reference>
<dbReference type="InterPro" id="IPR018973">
    <property type="entry name" value="MZB"/>
</dbReference>
<protein>
    <recommendedName>
        <fullName evidence="7">DEAD/DEAH box helicase</fullName>
    </recommendedName>
</protein>
<evidence type="ECO:0000259" key="4">
    <source>
        <dbReference type="PROSITE" id="PS51194"/>
    </source>
</evidence>
<dbReference type="Pfam" id="PF22982">
    <property type="entry name" value="WHD_HRQ1"/>
    <property type="match status" value="1"/>
</dbReference>
<dbReference type="Pfam" id="PF00271">
    <property type="entry name" value="Helicase_C"/>
    <property type="match status" value="1"/>
</dbReference>
<dbReference type="SUPFAM" id="SSF52540">
    <property type="entry name" value="P-loop containing nucleoside triphosphate hydrolases"/>
    <property type="match status" value="1"/>
</dbReference>
<dbReference type="InterPro" id="IPR011545">
    <property type="entry name" value="DEAD/DEAH_box_helicase_dom"/>
</dbReference>
<dbReference type="EMBL" id="ANNX02000064">
    <property type="protein sequence ID" value="KYC34696.1"/>
    <property type="molecule type" value="Genomic_DNA"/>
</dbReference>
<dbReference type="Proteomes" id="UP000076925">
    <property type="component" value="Unassembled WGS sequence"/>
</dbReference>
<organism evidence="5 6">
    <name type="scientific">Scytonema hofmannii PCC 7110</name>
    <dbReference type="NCBI Taxonomy" id="128403"/>
    <lineage>
        <taxon>Bacteria</taxon>
        <taxon>Bacillati</taxon>
        <taxon>Cyanobacteriota</taxon>
        <taxon>Cyanophyceae</taxon>
        <taxon>Nostocales</taxon>
        <taxon>Scytonemataceae</taxon>
        <taxon>Scytonema</taxon>
    </lineage>
</organism>
<dbReference type="Pfam" id="PF00270">
    <property type="entry name" value="DEAD"/>
    <property type="match status" value="1"/>
</dbReference>
<keyword evidence="2" id="KW-0067">ATP-binding</keyword>
<dbReference type="SMART" id="SM00487">
    <property type="entry name" value="DEXDc"/>
    <property type="match status" value="1"/>
</dbReference>
<keyword evidence="6" id="KW-1185">Reference proteome</keyword>
<dbReference type="InterPro" id="IPR055227">
    <property type="entry name" value="HRQ1_WHD"/>
</dbReference>
<gene>
    <name evidence="5" type="ORF">WA1_49080</name>
</gene>
<dbReference type="InterPro" id="IPR014001">
    <property type="entry name" value="Helicase_ATP-bd"/>
</dbReference>
<evidence type="ECO:0000313" key="5">
    <source>
        <dbReference type="EMBL" id="KYC34696.1"/>
    </source>
</evidence>
<dbReference type="SMART" id="SM00490">
    <property type="entry name" value="HELICc"/>
    <property type="match status" value="1"/>
</dbReference>
<dbReference type="GO" id="GO:0005524">
    <property type="term" value="F:ATP binding"/>
    <property type="evidence" value="ECO:0007669"/>
    <property type="project" value="UniProtKB-KW"/>
</dbReference>
<dbReference type="GO" id="GO:0036297">
    <property type="term" value="P:interstrand cross-link repair"/>
    <property type="evidence" value="ECO:0007669"/>
    <property type="project" value="TreeGrafter"/>
</dbReference>
<evidence type="ECO:0000313" key="6">
    <source>
        <dbReference type="Proteomes" id="UP000076925"/>
    </source>
</evidence>
<dbReference type="AlphaFoldDB" id="A0A139WQI1"/>